<dbReference type="RefSeq" id="WP_025581639.1">
    <property type="nucleotide sequence ID" value="NZ_LT976860.1"/>
</dbReference>
<name>A0A375GDM9_9BURK</name>
<gene>
    <name evidence="1" type="ORF">CBM2594_B50226</name>
</gene>
<dbReference type="Proteomes" id="UP000257139">
    <property type="component" value="Chromosome CBM2594_b"/>
</dbReference>
<reference evidence="1 2" key="1">
    <citation type="submission" date="2018-01" db="EMBL/GenBank/DDBJ databases">
        <authorList>
            <person name="Clerissi C."/>
        </authorList>
    </citation>
    <scope>NUCLEOTIDE SEQUENCE [LARGE SCALE GENOMIC DNA]</scope>
    <source>
        <strain evidence="1">Cupriavidus taiwanensis STM 6021</strain>
    </source>
</reference>
<proteinExistence type="predicted"/>
<organism evidence="1 2">
    <name type="scientific">Cupriavidus taiwanensis</name>
    <dbReference type="NCBI Taxonomy" id="164546"/>
    <lineage>
        <taxon>Bacteria</taxon>
        <taxon>Pseudomonadati</taxon>
        <taxon>Pseudomonadota</taxon>
        <taxon>Betaproteobacteria</taxon>
        <taxon>Burkholderiales</taxon>
        <taxon>Burkholderiaceae</taxon>
        <taxon>Cupriavidus</taxon>
    </lineage>
</organism>
<evidence type="ECO:0000313" key="2">
    <source>
        <dbReference type="Proteomes" id="UP000257139"/>
    </source>
</evidence>
<dbReference type="AlphaFoldDB" id="A0A375GDM9"/>
<accession>A0A375GDM9</accession>
<sequence>METKDLLRSSAALRRRVTAFPNGTQDAYRENIDALADSALVLSDPLEVSLRAALCVVRSLALLGRPLDALAAFDGAVRDSAMQPRPNARYAPAEDASAPHGPLPGVKATILSHTNSGDSSSGETHQFLFELRGSRHKSAVSSIALATARVLSSETDPTTAFAQMIEAIVNTEDSNYDGLVGRVFEHL</sequence>
<protein>
    <submittedName>
        <fullName evidence="1">Uncharacterized protein</fullName>
    </submittedName>
</protein>
<dbReference type="EMBL" id="LT978514">
    <property type="protein sequence ID" value="SPC22985.1"/>
    <property type="molecule type" value="Genomic_DNA"/>
</dbReference>
<evidence type="ECO:0000313" key="1">
    <source>
        <dbReference type="EMBL" id="SPC22985.1"/>
    </source>
</evidence>